<proteinExistence type="predicted"/>
<gene>
    <name evidence="1" type="ORF">HAPAU_38890</name>
</gene>
<sequence length="81" mass="8938">MNSGIEHLEVSNERTIVIYSRTIFNVTAPTARLNDVQTVSIEVFDISPDVVADTDPVSLIDRLIEETATVISSEWNATTSE</sequence>
<accession>A0A151A8C2</accession>
<dbReference type="Proteomes" id="UP000075321">
    <property type="component" value="Unassembled WGS sequence"/>
</dbReference>
<dbReference type="EMBL" id="LTAZ01000017">
    <property type="protein sequence ID" value="KYH23810.1"/>
    <property type="molecule type" value="Genomic_DNA"/>
</dbReference>
<dbReference type="AlphaFoldDB" id="A0A151A8C2"/>
<organism evidence="1 2">
    <name type="scientific">Halalkalicoccus paucihalophilus</name>
    <dbReference type="NCBI Taxonomy" id="1008153"/>
    <lineage>
        <taxon>Archaea</taxon>
        <taxon>Methanobacteriati</taxon>
        <taxon>Methanobacteriota</taxon>
        <taxon>Stenosarchaea group</taxon>
        <taxon>Halobacteria</taxon>
        <taxon>Halobacteriales</taxon>
        <taxon>Halococcaceae</taxon>
        <taxon>Halalkalicoccus</taxon>
    </lineage>
</organism>
<name>A0A151A8C2_9EURY</name>
<keyword evidence="2" id="KW-1185">Reference proteome</keyword>
<reference evidence="1 2" key="1">
    <citation type="submission" date="2016-02" db="EMBL/GenBank/DDBJ databases">
        <title>Genome sequence of Halalkalicoccus paucihalophilus DSM 24557.</title>
        <authorList>
            <person name="Poehlein A."/>
            <person name="Daniel R."/>
        </authorList>
    </citation>
    <scope>NUCLEOTIDE SEQUENCE [LARGE SCALE GENOMIC DNA]</scope>
    <source>
        <strain evidence="1 2">DSM 24557</strain>
    </source>
</reference>
<protein>
    <submittedName>
        <fullName evidence="1">Uncharacterized protein</fullName>
    </submittedName>
</protein>
<comment type="caution">
    <text evidence="1">The sequence shown here is derived from an EMBL/GenBank/DDBJ whole genome shotgun (WGS) entry which is preliminary data.</text>
</comment>
<evidence type="ECO:0000313" key="2">
    <source>
        <dbReference type="Proteomes" id="UP000075321"/>
    </source>
</evidence>
<dbReference type="PATRIC" id="fig|1008153.3.peg.4156"/>
<evidence type="ECO:0000313" key="1">
    <source>
        <dbReference type="EMBL" id="KYH23810.1"/>
    </source>
</evidence>